<keyword evidence="2" id="KW-0285">Flavoprotein</keyword>
<dbReference type="NCBIfam" id="NF009473">
    <property type="entry name" value="PRK12835.1"/>
    <property type="match status" value="1"/>
</dbReference>
<feature type="domain" description="FAD-dependent oxidoreductase 2 FAD-binding" evidence="5">
    <location>
        <begin position="13"/>
        <end position="535"/>
    </location>
</feature>
<dbReference type="PANTHER" id="PTHR43400">
    <property type="entry name" value="FUMARATE REDUCTASE"/>
    <property type="match status" value="1"/>
</dbReference>
<sequence>MPDSQQSWDHEVDLLVVGSGCGGLTGALAGADRGLDTLIIDKATVYGGTTALSGGNIWIPNNPTLVREGLRDSREDVRRYLDAVVGDAVPSANLDAFIDHGPETMEFLERTSAHLRFQWCAGYSDYHPEQPGGRAAGRTIEPLPFDLKELGEDEALLRPGALATPAGLYITSKEFAKLNMVMRTWAGRRAALGTGWRAVKSLVMRRHMETLGQALIGRLRLAVKEAGVPLWLGTPMQSLVTDDAGEVIGVVADRGGVPVRIRTRNGVLLASGGFEQSEQMRKQYLRDGGKENFSAGSADNTGDGIVAGENVGAALDLMDDAWWMPSFRRPDGVMHVLVSERSIPRSVIVDQSGRRFTNEAAPYVTFVHEQIAGRHEPIWFIFDGKAKNRYQFGGVMPGQKFPKSWFATGLMHRADTLGELAAAIGLPSAQLTETVQRFNGFARDGKDEDFGRGESAYDNYYGDPTLPNPTLDVLDQAPYYAVRMQAGDLGTKGGLVCNEHAQVLRADGSVVGGLYATGNTSAAVMGNDYAGAGATIGPAMVFGYLGARHCAGAERSGTEKSTAD</sequence>
<dbReference type="PANTHER" id="PTHR43400:SF10">
    <property type="entry name" value="3-OXOSTEROID 1-DEHYDROGENASE"/>
    <property type="match status" value="1"/>
</dbReference>
<dbReference type="InterPro" id="IPR036188">
    <property type="entry name" value="FAD/NAD-bd_sf"/>
</dbReference>
<accession>A0ABV9FQH5</accession>
<dbReference type="Gene3D" id="3.50.50.60">
    <property type="entry name" value="FAD/NAD(P)-binding domain"/>
    <property type="match status" value="2"/>
</dbReference>
<organism evidence="6 7">
    <name type="scientific">Rhodococcus kronopolitis</name>
    <dbReference type="NCBI Taxonomy" id="1460226"/>
    <lineage>
        <taxon>Bacteria</taxon>
        <taxon>Bacillati</taxon>
        <taxon>Actinomycetota</taxon>
        <taxon>Actinomycetes</taxon>
        <taxon>Mycobacteriales</taxon>
        <taxon>Nocardiaceae</taxon>
        <taxon>Rhodococcus</taxon>
    </lineage>
</organism>
<name>A0ABV9FQH5_9NOCA</name>
<keyword evidence="4" id="KW-0560">Oxidoreductase</keyword>
<dbReference type="InterPro" id="IPR003953">
    <property type="entry name" value="FAD-dep_OxRdtase_2_FAD-bd"/>
</dbReference>
<evidence type="ECO:0000313" key="7">
    <source>
        <dbReference type="Proteomes" id="UP001595914"/>
    </source>
</evidence>
<dbReference type="RefSeq" id="WP_378416254.1">
    <property type="nucleotide sequence ID" value="NZ_JBHSFO010000004.1"/>
</dbReference>
<comment type="caution">
    <text evidence="6">The sequence shown here is derived from an EMBL/GenBank/DDBJ whole genome shotgun (WGS) entry which is preliminary data.</text>
</comment>
<evidence type="ECO:0000256" key="3">
    <source>
        <dbReference type="ARBA" id="ARBA00022827"/>
    </source>
</evidence>
<evidence type="ECO:0000256" key="4">
    <source>
        <dbReference type="ARBA" id="ARBA00023002"/>
    </source>
</evidence>
<dbReference type="Pfam" id="PF00890">
    <property type="entry name" value="FAD_binding_2"/>
    <property type="match status" value="1"/>
</dbReference>
<proteinExistence type="predicted"/>
<dbReference type="SUPFAM" id="SSF51905">
    <property type="entry name" value="FAD/NAD(P)-binding domain"/>
    <property type="match status" value="1"/>
</dbReference>
<dbReference type="Proteomes" id="UP001595914">
    <property type="component" value="Unassembled WGS sequence"/>
</dbReference>
<evidence type="ECO:0000256" key="2">
    <source>
        <dbReference type="ARBA" id="ARBA00022630"/>
    </source>
</evidence>
<evidence type="ECO:0000313" key="6">
    <source>
        <dbReference type="EMBL" id="MFC4603872.1"/>
    </source>
</evidence>
<dbReference type="EMBL" id="JBHSFO010000004">
    <property type="protein sequence ID" value="MFC4603872.1"/>
    <property type="molecule type" value="Genomic_DNA"/>
</dbReference>
<dbReference type="SUPFAM" id="SSF56425">
    <property type="entry name" value="Succinate dehydrogenase/fumarate reductase flavoprotein, catalytic domain"/>
    <property type="match status" value="1"/>
</dbReference>
<comment type="cofactor">
    <cofactor evidence="1">
        <name>FAD</name>
        <dbReference type="ChEBI" id="CHEBI:57692"/>
    </cofactor>
</comment>
<protein>
    <submittedName>
        <fullName evidence="6">FAD-binding protein</fullName>
    </submittedName>
</protein>
<gene>
    <name evidence="6" type="ORF">ACFO6S_09275</name>
</gene>
<dbReference type="InterPro" id="IPR027477">
    <property type="entry name" value="Succ_DH/fumarate_Rdtase_cat_sf"/>
</dbReference>
<keyword evidence="7" id="KW-1185">Reference proteome</keyword>
<evidence type="ECO:0000259" key="5">
    <source>
        <dbReference type="Pfam" id="PF00890"/>
    </source>
</evidence>
<dbReference type="InterPro" id="IPR050315">
    <property type="entry name" value="FAD-oxidoreductase_2"/>
</dbReference>
<keyword evidence="3" id="KW-0274">FAD</keyword>
<evidence type="ECO:0000256" key="1">
    <source>
        <dbReference type="ARBA" id="ARBA00001974"/>
    </source>
</evidence>
<reference evidence="7" key="1">
    <citation type="journal article" date="2019" name="Int. J. Syst. Evol. Microbiol.">
        <title>The Global Catalogue of Microorganisms (GCM) 10K type strain sequencing project: providing services to taxonomists for standard genome sequencing and annotation.</title>
        <authorList>
            <consortium name="The Broad Institute Genomics Platform"/>
            <consortium name="The Broad Institute Genome Sequencing Center for Infectious Disease"/>
            <person name="Wu L."/>
            <person name="Ma J."/>
        </authorList>
    </citation>
    <scope>NUCLEOTIDE SEQUENCE [LARGE SCALE GENOMIC DNA]</scope>
    <source>
        <strain evidence="7">CCUG 54520</strain>
    </source>
</reference>